<proteinExistence type="predicted"/>
<sequence length="73" mass="8721">MRKNHIATLFNRTQQHSNLIFSDSPIIKYIFKVILTPILYAPAYWQTGMGTDWKIFIREYLCDKSVYESPFIF</sequence>
<evidence type="ECO:0000313" key="2">
    <source>
        <dbReference type="Proteomes" id="UP000230671"/>
    </source>
</evidence>
<dbReference type="EMBL" id="PCSO01000078">
    <property type="protein sequence ID" value="PIP50844.1"/>
    <property type="molecule type" value="Genomic_DNA"/>
</dbReference>
<protein>
    <submittedName>
        <fullName evidence="1">Uncharacterized protein</fullName>
    </submittedName>
</protein>
<evidence type="ECO:0000313" key="1">
    <source>
        <dbReference type="EMBL" id="PIP50844.1"/>
    </source>
</evidence>
<name>A0A2H0AZJ2_9BACT</name>
<gene>
    <name evidence="1" type="ORF">COX11_01825</name>
</gene>
<dbReference type="Proteomes" id="UP000230671">
    <property type="component" value="Unassembled WGS sequence"/>
</dbReference>
<organism evidence="1 2">
    <name type="scientific">Candidatus Berkelbacteria bacterium CG23_combo_of_CG06-09_8_20_14_all_41_73</name>
    <dbReference type="NCBI Taxonomy" id="1974519"/>
    <lineage>
        <taxon>Bacteria</taxon>
        <taxon>Candidatus Berkelbacteria</taxon>
    </lineage>
</organism>
<comment type="caution">
    <text evidence="1">The sequence shown here is derived from an EMBL/GenBank/DDBJ whole genome shotgun (WGS) entry which is preliminary data.</text>
</comment>
<accession>A0A2H0AZJ2</accession>
<dbReference type="AlphaFoldDB" id="A0A2H0AZJ2"/>
<reference evidence="1 2" key="1">
    <citation type="submission" date="2017-09" db="EMBL/GenBank/DDBJ databases">
        <title>Depth-based differentiation of microbial function through sediment-hosted aquifers and enrichment of novel symbionts in the deep terrestrial subsurface.</title>
        <authorList>
            <person name="Probst A.J."/>
            <person name="Ladd B."/>
            <person name="Jarett J.K."/>
            <person name="Geller-Mcgrath D.E."/>
            <person name="Sieber C.M."/>
            <person name="Emerson J.B."/>
            <person name="Anantharaman K."/>
            <person name="Thomas B.C."/>
            <person name="Malmstrom R."/>
            <person name="Stieglmeier M."/>
            <person name="Klingl A."/>
            <person name="Woyke T."/>
            <person name="Ryan C.M."/>
            <person name="Banfield J.F."/>
        </authorList>
    </citation>
    <scope>NUCLEOTIDE SEQUENCE [LARGE SCALE GENOMIC DNA]</scope>
    <source>
        <strain evidence="1">CG23_combo_of_CG06-09_8_20_14_all_41_73</strain>
    </source>
</reference>